<evidence type="ECO:0000256" key="8">
    <source>
        <dbReference type="ARBA" id="ARBA00022771"/>
    </source>
</evidence>
<keyword evidence="7" id="KW-0479">Metal-binding</keyword>
<evidence type="ECO:0000256" key="5">
    <source>
        <dbReference type="ARBA" id="ARBA00022679"/>
    </source>
</evidence>
<evidence type="ECO:0000256" key="15">
    <source>
        <dbReference type="SAM" id="Phobius"/>
    </source>
</evidence>
<keyword evidence="11 15" id="KW-1133">Transmembrane helix</keyword>
<dbReference type="EMBL" id="JAWPEI010000006">
    <property type="protein sequence ID" value="KAK4724867.1"/>
    <property type="molecule type" value="Genomic_DNA"/>
</dbReference>
<evidence type="ECO:0000256" key="14">
    <source>
        <dbReference type="PROSITE-ProRule" id="PRU00175"/>
    </source>
</evidence>
<evidence type="ECO:0000256" key="6">
    <source>
        <dbReference type="ARBA" id="ARBA00022692"/>
    </source>
</evidence>
<keyword evidence="9" id="KW-0833">Ubl conjugation pathway</keyword>
<comment type="pathway">
    <text evidence="3">Protein modification; protein ubiquitination.</text>
</comment>
<dbReference type="Proteomes" id="UP001311915">
    <property type="component" value="Unassembled WGS sequence"/>
</dbReference>
<comment type="catalytic activity">
    <reaction evidence="1">
        <text>S-ubiquitinyl-[E2 ubiquitin-conjugating enzyme]-L-cysteine + [acceptor protein]-L-lysine = [E2 ubiquitin-conjugating enzyme]-L-cysteine + N(6)-ubiquitinyl-[acceptor protein]-L-lysine.</text>
        <dbReference type="EC" id="2.3.2.27"/>
    </reaction>
</comment>
<comment type="subcellular location">
    <subcellularLocation>
        <location evidence="2">Membrane</location>
        <topology evidence="2">Single-pass membrane protein</topology>
    </subcellularLocation>
</comment>
<dbReference type="SMART" id="SM00184">
    <property type="entry name" value="RING"/>
    <property type="match status" value="1"/>
</dbReference>
<dbReference type="GO" id="GO:0008270">
    <property type="term" value="F:zinc ion binding"/>
    <property type="evidence" value="ECO:0007669"/>
    <property type="project" value="UniProtKB-KW"/>
</dbReference>
<protein>
    <recommendedName>
        <fullName evidence="4">RING-type E3 ubiquitin transferase</fullName>
        <ecNumber evidence="4">2.3.2.27</ecNumber>
    </recommendedName>
</protein>
<sequence length="196" mass="22001">MENLRESSISTSTYLYAPLVISLIGIISSAIALLIYHLISTKYCLGSRNTQTINTTLISPTIQETHLPIGVDNKILQKIPIISYNLIHQKGKSFHVDQNECVVCLGELEDQDLVRLLPICRHTFHVACIDKWFVAHSSCPVCRAPIKETEIHAMYLLDLLSEMKLNDENTSSTSTSSSKVDMLRHGVSMVMSKEKR</sequence>
<gene>
    <name evidence="17" type="ORF">R3W88_027646</name>
</gene>
<keyword evidence="8 14" id="KW-0863">Zinc-finger</keyword>
<comment type="caution">
    <text evidence="17">The sequence shown here is derived from an EMBL/GenBank/DDBJ whole genome shotgun (WGS) entry which is preliminary data.</text>
</comment>
<dbReference type="CDD" id="cd16461">
    <property type="entry name" value="RING-H2_EL5-like"/>
    <property type="match status" value="1"/>
</dbReference>
<evidence type="ECO:0000313" key="18">
    <source>
        <dbReference type="Proteomes" id="UP001311915"/>
    </source>
</evidence>
<dbReference type="PANTHER" id="PTHR46913:SF1">
    <property type="entry name" value="RING-H2 FINGER PROTEIN ATL16"/>
    <property type="match status" value="1"/>
</dbReference>
<accession>A0AAV9LGL4</accession>
<evidence type="ECO:0000256" key="1">
    <source>
        <dbReference type="ARBA" id="ARBA00000900"/>
    </source>
</evidence>
<evidence type="ECO:0000259" key="16">
    <source>
        <dbReference type="PROSITE" id="PS50089"/>
    </source>
</evidence>
<keyword evidence="5" id="KW-0808">Transferase</keyword>
<dbReference type="InterPro" id="IPR001841">
    <property type="entry name" value="Znf_RING"/>
</dbReference>
<dbReference type="GO" id="GO:0061630">
    <property type="term" value="F:ubiquitin protein ligase activity"/>
    <property type="evidence" value="ECO:0007669"/>
    <property type="project" value="UniProtKB-EC"/>
</dbReference>
<evidence type="ECO:0000256" key="7">
    <source>
        <dbReference type="ARBA" id="ARBA00022723"/>
    </source>
</evidence>
<evidence type="ECO:0000256" key="12">
    <source>
        <dbReference type="ARBA" id="ARBA00023136"/>
    </source>
</evidence>
<dbReference type="Gene3D" id="3.30.40.10">
    <property type="entry name" value="Zinc/RING finger domain, C3HC4 (zinc finger)"/>
    <property type="match status" value="1"/>
</dbReference>
<dbReference type="GO" id="GO:0016020">
    <property type="term" value="C:membrane"/>
    <property type="evidence" value="ECO:0007669"/>
    <property type="project" value="UniProtKB-SubCell"/>
</dbReference>
<evidence type="ECO:0000256" key="9">
    <source>
        <dbReference type="ARBA" id="ARBA00022786"/>
    </source>
</evidence>
<name>A0AAV9LGL4_9SOLN</name>
<dbReference type="PROSITE" id="PS50089">
    <property type="entry name" value="ZF_RING_2"/>
    <property type="match status" value="1"/>
</dbReference>
<keyword evidence="6 15" id="KW-0812">Transmembrane</keyword>
<comment type="similarity">
    <text evidence="13">Belongs to the RING-type zinc finger family. ATL subfamily.</text>
</comment>
<dbReference type="InterPro" id="IPR044600">
    <property type="entry name" value="ATL1/ATL16-like"/>
</dbReference>
<evidence type="ECO:0000256" key="10">
    <source>
        <dbReference type="ARBA" id="ARBA00022833"/>
    </source>
</evidence>
<evidence type="ECO:0000256" key="11">
    <source>
        <dbReference type="ARBA" id="ARBA00022989"/>
    </source>
</evidence>
<evidence type="ECO:0000256" key="4">
    <source>
        <dbReference type="ARBA" id="ARBA00012483"/>
    </source>
</evidence>
<keyword evidence="12 15" id="KW-0472">Membrane</keyword>
<dbReference type="InterPro" id="IPR013083">
    <property type="entry name" value="Znf_RING/FYVE/PHD"/>
</dbReference>
<keyword evidence="18" id="KW-1185">Reference proteome</keyword>
<feature type="transmembrane region" description="Helical" evidence="15">
    <location>
        <begin position="15"/>
        <end position="39"/>
    </location>
</feature>
<reference evidence="17 18" key="1">
    <citation type="submission" date="2023-10" db="EMBL/GenBank/DDBJ databases">
        <title>Genome-Wide Identification Analysis in wild type Solanum Pinnatisectum Reveals Some Genes Defensing Phytophthora Infestans.</title>
        <authorList>
            <person name="Sun C."/>
        </authorList>
    </citation>
    <scope>NUCLEOTIDE SEQUENCE [LARGE SCALE GENOMIC DNA]</scope>
    <source>
        <strain evidence="17">LQN</strain>
        <tissue evidence="17">Leaf</tissue>
    </source>
</reference>
<dbReference type="GO" id="GO:0016567">
    <property type="term" value="P:protein ubiquitination"/>
    <property type="evidence" value="ECO:0007669"/>
    <property type="project" value="InterPro"/>
</dbReference>
<dbReference type="AlphaFoldDB" id="A0AAV9LGL4"/>
<evidence type="ECO:0000313" key="17">
    <source>
        <dbReference type="EMBL" id="KAK4724867.1"/>
    </source>
</evidence>
<dbReference type="EC" id="2.3.2.27" evidence="4"/>
<organism evidence="17 18">
    <name type="scientific">Solanum pinnatisectum</name>
    <name type="common">tansyleaf nightshade</name>
    <dbReference type="NCBI Taxonomy" id="50273"/>
    <lineage>
        <taxon>Eukaryota</taxon>
        <taxon>Viridiplantae</taxon>
        <taxon>Streptophyta</taxon>
        <taxon>Embryophyta</taxon>
        <taxon>Tracheophyta</taxon>
        <taxon>Spermatophyta</taxon>
        <taxon>Magnoliopsida</taxon>
        <taxon>eudicotyledons</taxon>
        <taxon>Gunneridae</taxon>
        <taxon>Pentapetalae</taxon>
        <taxon>asterids</taxon>
        <taxon>lamiids</taxon>
        <taxon>Solanales</taxon>
        <taxon>Solanaceae</taxon>
        <taxon>Solanoideae</taxon>
        <taxon>Solaneae</taxon>
        <taxon>Solanum</taxon>
    </lineage>
</organism>
<dbReference type="Pfam" id="PF13639">
    <property type="entry name" value="zf-RING_2"/>
    <property type="match status" value="1"/>
</dbReference>
<dbReference type="SUPFAM" id="SSF57850">
    <property type="entry name" value="RING/U-box"/>
    <property type="match status" value="1"/>
</dbReference>
<dbReference type="PANTHER" id="PTHR46913">
    <property type="entry name" value="RING-H2 FINGER PROTEIN ATL16"/>
    <property type="match status" value="1"/>
</dbReference>
<feature type="domain" description="RING-type" evidence="16">
    <location>
        <begin position="101"/>
        <end position="143"/>
    </location>
</feature>
<proteinExistence type="inferred from homology"/>
<keyword evidence="10" id="KW-0862">Zinc</keyword>
<evidence type="ECO:0000256" key="3">
    <source>
        <dbReference type="ARBA" id="ARBA00004906"/>
    </source>
</evidence>
<evidence type="ECO:0000256" key="2">
    <source>
        <dbReference type="ARBA" id="ARBA00004167"/>
    </source>
</evidence>
<evidence type="ECO:0000256" key="13">
    <source>
        <dbReference type="ARBA" id="ARBA00024209"/>
    </source>
</evidence>